<reference evidence="2 3" key="1">
    <citation type="submission" date="2018-12" db="EMBL/GenBank/DDBJ databases">
        <title>Dyella dinghuensis sp. nov. DHOA06 and Dyella choica sp. nov. 4M-K27, isolated from forest soil.</title>
        <authorList>
            <person name="Qiu L.-H."/>
            <person name="Gao Z.-H."/>
        </authorList>
    </citation>
    <scope>NUCLEOTIDE SEQUENCE [LARGE SCALE GENOMIC DNA]</scope>
    <source>
        <strain evidence="2 3">4M-K27</strain>
    </source>
</reference>
<dbReference type="Proteomes" id="UP000274358">
    <property type="component" value="Unassembled WGS sequence"/>
</dbReference>
<keyword evidence="3" id="KW-1185">Reference proteome</keyword>
<organism evidence="2 3">
    <name type="scientific">Dyella choica</name>
    <dbReference type="NCBI Taxonomy" id="1927959"/>
    <lineage>
        <taxon>Bacteria</taxon>
        <taxon>Pseudomonadati</taxon>
        <taxon>Pseudomonadota</taxon>
        <taxon>Gammaproteobacteria</taxon>
        <taxon>Lysobacterales</taxon>
        <taxon>Rhodanobacteraceae</taxon>
        <taxon>Dyella</taxon>
    </lineage>
</organism>
<name>A0A432M1R5_9GAMM</name>
<feature type="region of interest" description="Disordered" evidence="1">
    <location>
        <begin position="61"/>
        <end position="96"/>
    </location>
</feature>
<accession>A0A432M1R5</accession>
<sequence>MSNVMRFLETIGGEARWGDITKDAMELALGNASIEGPLRSAILNNDAAQLLALLQGKTPVGYVMPGEEEEEEEEEDDEPGERDTRQPSSSSTTSAQ</sequence>
<evidence type="ECO:0000313" key="3">
    <source>
        <dbReference type="Proteomes" id="UP000274358"/>
    </source>
</evidence>
<feature type="compositionally biased region" description="Acidic residues" evidence="1">
    <location>
        <begin position="66"/>
        <end position="80"/>
    </location>
</feature>
<evidence type="ECO:0000313" key="2">
    <source>
        <dbReference type="EMBL" id="RUL71083.1"/>
    </source>
</evidence>
<dbReference type="RefSeq" id="WP_126686420.1">
    <property type="nucleotide sequence ID" value="NZ_RYYV01000019.1"/>
</dbReference>
<dbReference type="OrthoDB" id="5772941at2"/>
<dbReference type="AlphaFoldDB" id="A0A432M1R5"/>
<dbReference type="EMBL" id="RYYV01000019">
    <property type="protein sequence ID" value="RUL71083.1"/>
    <property type="molecule type" value="Genomic_DNA"/>
</dbReference>
<feature type="compositionally biased region" description="Polar residues" evidence="1">
    <location>
        <begin position="86"/>
        <end position="96"/>
    </location>
</feature>
<evidence type="ECO:0000256" key="1">
    <source>
        <dbReference type="SAM" id="MobiDB-lite"/>
    </source>
</evidence>
<proteinExistence type="predicted"/>
<protein>
    <submittedName>
        <fullName evidence="2">Uncharacterized protein</fullName>
    </submittedName>
</protein>
<gene>
    <name evidence="2" type="ORF">EKH80_19250</name>
</gene>
<comment type="caution">
    <text evidence="2">The sequence shown here is derived from an EMBL/GenBank/DDBJ whole genome shotgun (WGS) entry which is preliminary data.</text>
</comment>